<evidence type="ECO:0000256" key="2">
    <source>
        <dbReference type="ARBA" id="ARBA00022485"/>
    </source>
</evidence>
<dbReference type="RefSeq" id="WP_218859365.1">
    <property type="nucleotide sequence ID" value="NZ_JACBZT010000001.1"/>
</dbReference>
<proteinExistence type="predicted"/>
<keyword evidence="4" id="KW-0479">Metal-binding</keyword>
<dbReference type="AlphaFoldDB" id="A0A853CIT8"/>
<dbReference type="PANTHER" id="PTHR11228:SF7">
    <property type="entry name" value="PQQA PEPTIDE CYCLASE"/>
    <property type="match status" value="1"/>
</dbReference>
<evidence type="ECO:0000256" key="5">
    <source>
        <dbReference type="ARBA" id="ARBA00023004"/>
    </source>
</evidence>
<protein>
    <submittedName>
        <fullName evidence="8">Radical SAM protein with 4Fe4S-binding SPASM domain</fullName>
    </submittedName>
</protein>
<accession>A0A853CIT8</accession>
<evidence type="ECO:0000256" key="6">
    <source>
        <dbReference type="ARBA" id="ARBA00023014"/>
    </source>
</evidence>
<evidence type="ECO:0000256" key="1">
    <source>
        <dbReference type="ARBA" id="ARBA00001966"/>
    </source>
</evidence>
<dbReference type="InterPro" id="IPR013785">
    <property type="entry name" value="Aldolase_TIM"/>
</dbReference>
<feature type="domain" description="Radical SAM core" evidence="7">
    <location>
        <begin position="1"/>
        <end position="206"/>
    </location>
</feature>
<dbReference type="SFLD" id="SFLDG01387">
    <property type="entry name" value="BtrN-like_SPASM_domain_contain"/>
    <property type="match status" value="1"/>
</dbReference>
<dbReference type="PROSITE" id="PS51918">
    <property type="entry name" value="RADICAL_SAM"/>
    <property type="match status" value="1"/>
</dbReference>
<keyword evidence="2" id="KW-0004">4Fe-4S</keyword>
<dbReference type="InterPro" id="IPR058240">
    <property type="entry name" value="rSAM_sf"/>
</dbReference>
<dbReference type="InterPro" id="IPR034391">
    <property type="entry name" value="AdoMet-like_SPASM_containing"/>
</dbReference>
<dbReference type="CDD" id="cd21109">
    <property type="entry name" value="SPASM"/>
    <property type="match status" value="1"/>
</dbReference>
<dbReference type="EMBL" id="JACBZT010000001">
    <property type="protein sequence ID" value="NYJ07924.1"/>
    <property type="molecule type" value="Genomic_DNA"/>
</dbReference>
<reference evidence="8 9" key="1">
    <citation type="submission" date="2020-07" db="EMBL/GenBank/DDBJ databases">
        <title>Sequencing the genomes of 1000 actinobacteria strains.</title>
        <authorList>
            <person name="Klenk H.-P."/>
        </authorList>
    </citation>
    <scope>NUCLEOTIDE SEQUENCE [LARGE SCALE GENOMIC DNA]</scope>
    <source>
        <strain evidence="8 9">DSM 104001</strain>
    </source>
</reference>
<keyword evidence="5" id="KW-0408">Iron</keyword>
<gene>
    <name evidence="8" type="ORF">GGQ55_004202</name>
</gene>
<dbReference type="GO" id="GO:0046872">
    <property type="term" value="F:metal ion binding"/>
    <property type="evidence" value="ECO:0007669"/>
    <property type="project" value="UniProtKB-KW"/>
</dbReference>
<dbReference type="GO" id="GO:0003824">
    <property type="term" value="F:catalytic activity"/>
    <property type="evidence" value="ECO:0007669"/>
    <property type="project" value="InterPro"/>
</dbReference>
<dbReference type="SUPFAM" id="SSF102114">
    <property type="entry name" value="Radical SAM enzymes"/>
    <property type="match status" value="1"/>
</dbReference>
<dbReference type="Gene3D" id="3.20.20.70">
    <property type="entry name" value="Aldolase class I"/>
    <property type="match status" value="1"/>
</dbReference>
<dbReference type="SFLD" id="SFLDG01067">
    <property type="entry name" value="SPASM/twitch_domain_containing"/>
    <property type="match status" value="1"/>
</dbReference>
<evidence type="ECO:0000313" key="9">
    <source>
        <dbReference type="Proteomes" id="UP000541969"/>
    </source>
</evidence>
<comment type="caution">
    <text evidence="8">The sequence shown here is derived from an EMBL/GenBank/DDBJ whole genome shotgun (WGS) entry which is preliminary data.</text>
</comment>
<dbReference type="CDD" id="cd01335">
    <property type="entry name" value="Radical_SAM"/>
    <property type="match status" value="1"/>
</dbReference>
<dbReference type="PANTHER" id="PTHR11228">
    <property type="entry name" value="RADICAL SAM DOMAIN PROTEIN"/>
    <property type="match status" value="1"/>
</dbReference>
<name>A0A853CIT8_9ACTN</name>
<evidence type="ECO:0000313" key="8">
    <source>
        <dbReference type="EMBL" id="NYJ07924.1"/>
    </source>
</evidence>
<dbReference type="Pfam" id="PF04055">
    <property type="entry name" value="Radical_SAM"/>
    <property type="match status" value="1"/>
</dbReference>
<comment type="cofactor">
    <cofactor evidence="1">
        <name>[4Fe-4S] cluster</name>
        <dbReference type="ChEBI" id="CHEBI:49883"/>
    </cofactor>
</comment>
<evidence type="ECO:0000256" key="3">
    <source>
        <dbReference type="ARBA" id="ARBA00022691"/>
    </source>
</evidence>
<dbReference type="Pfam" id="PF13186">
    <property type="entry name" value="SPASM"/>
    <property type="match status" value="1"/>
</dbReference>
<dbReference type="SFLD" id="SFLDS00029">
    <property type="entry name" value="Radical_SAM"/>
    <property type="match status" value="1"/>
</dbReference>
<keyword evidence="3" id="KW-0949">S-adenosyl-L-methionine</keyword>
<sequence length="319" mass="34547">MTSACNLSCAMCLVSYRPRIDRATGAFPMELFRRLLDELPDLTRLTLQGLGEPLLQPHLMEMVGVATARGIEVGFNSNAMLLTRARSEQLVALGLGWLHVSLDGATAATHEGIRAGADFARITRNLRGLIEARQAAGSAKPWVRVVFVAMRRNVHELPLLVRRLGEWGVDELRVQGLSHDFDDTDPSGNYAGIRAFAATESLGSMDPAEVAAVFAAARTAAAECAVSLRLPTPDATPSPRRPGHPGCSWPWDAAYVTSRGTVQPCCMVMGDDRVSLGSLEDDDLATIWHGEAYQAFRAALLTDQPPEVCRGCSLYRGTF</sequence>
<keyword evidence="6" id="KW-0411">Iron-sulfur</keyword>
<organism evidence="8 9">
    <name type="scientific">Petropleomorpha daqingensis</name>
    <dbReference type="NCBI Taxonomy" id="2026353"/>
    <lineage>
        <taxon>Bacteria</taxon>
        <taxon>Bacillati</taxon>
        <taxon>Actinomycetota</taxon>
        <taxon>Actinomycetes</taxon>
        <taxon>Geodermatophilales</taxon>
        <taxon>Geodermatophilaceae</taxon>
        <taxon>Petropleomorpha</taxon>
    </lineage>
</organism>
<keyword evidence="9" id="KW-1185">Reference proteome</keyword>
<dbReference type="GO" id="GO:0051536">
    <property type="term" value="F:iron-sulfur cluster binding"/>
    <property type="evidence" value="ECO:0007669"/>
    <property type="project" value="UniProtKB-KW"/>
</dbReference>
<dbReference type="Proteomes" id="UP000541969">
    <property type="component" value="Unassembled WGS sequence"/>
</dbReference>
<evidence type="ECO:0000259" key="7">
    <source>
        <dbReference type="PROSITE" id="PS51918"/>
    </source>
</evidence>
<dbReference type="InterPro" id="IPR023885">
    <property type="entry name" value="4Fe4S-binding_SPASM_dom"/>
</dbReference>
<dbReference type="InterPro" id="IPR050377">
    <property type="entry name" value="Radical_SAM_PqqE_MftC-like"/>
</dbReference>
<evidence type="ECO:0000256" key="4">
    <source>
        <dbReference type="ARBA" id="ARBA00022723"/>
    </source>
</evidence>
<dbReference type="InterPro" id="IPR007197">
    <property type="entry name" value="rSAM"/>
</dbReference>